<evidence type="ECO:0000256" key="1">
    <source>
        <dbReference type="SAM" id="MobiDB-lite"/>
    </source>
</evidence>
<feature type="compositionally biased region" description="Low complexity" evidence="1">
    <location>
        <begin position="526"/>
        <end position="544"/>
    </location>
</feature>
<name>A0A1W2GYW6_9BACT</name>
<reference evidence="4" key="1">
    <citation type="submission" date="2017-04" db="EMBL/GenBank/DDBJ databases">
        <authorList>
            <person name="Varghese N."/>
            <person name="Submissions S."/>
        </authorList>
    </citation>
    <scope>NUCLEOTIDE SEQUENCE [LARGE SCALE GENOMIC DNA]</scope>
    <source>
        <strain evidence="4">DSM 16537</strain>
    </source>
</reference>
<dbReference type="EMBL" id="LT838813">
    <property type="protein sequence ID" value="SMD41809.1"/>
    <property type="molecule type" value="Genomic_DNA"/>
</dbReference>
<dbReference type="AlphaFoldDB" id="A0A1W2GYW6"/>
<evidence type="ECO:0000313" key="4">
    <source>
        <dbReference type="Proteomes" id="UP000192333"/>
    </source>
</evidence>
<feature type="region of interest" description="Disordered" evidence="1">
    <location>
        <begin position="399"/>
        <end position="488"/>
    </location>
</feature>
<gene>
    <name evidence="3" type="ORF">SAMN00777080_0340</name>
</gene>
<proteinExistence type="predicted"/>
<accession>A0A1W2GYW6</accession>
<feature type="domain" description="Glycine-rich" evidence="2">
    <location>
        <begin position="321"/>
        <end position="567"/>
    </location>
</feature>
<evidence type="ECO:0000313" key="3">
    <source>
        <dbReference type="EMBL" id="SMD41809.1"/>
    </source>
</evidence>
<feature type="region of interest" description="Disordered" evidence="1">
    <location>
        <begin position="518"/>
        <end position="558"/>
    </location>
</feature>
<dbReference type="RefSeq" id="WP_157370038.1">
    <property type="nucleotide sequence ID" value="NZ_LT838813.1"/>
</dbReference>
<evidence type="ECO:0000259" key="2">
    <source>
        <dbReference type="Pfam" id="PF21722"/>
    </source>
</evidence>
<dbReference type="InterPro" id="IPR049304">
    <property type="entry name" value="Gly_rich_dom"/>
</dbReference>
<feature type="compositionally biased region" description="Gly residues" evidence="1">
    <location>
        <begin position="462"/>
        <end position="488"/>
    </location>
</feature>
<dbReference type="Pfam" id="PF21722">
    <property type="entry name" value="Gly_rich_2"/>
    <property type="match status" value="1"/>
</dbReference>
<feature type="compositionally biased region" description="Gly residues" evidence="1">
    <location>
        <begin position="410"/>
        <end position="419"/>
    </location>
</feature>
<dbReference type="STRING" id="758820.SAMN00777080_0340"/>
<dbReference type="OrthoDB" id="1443240at2"/>
<sequence>MEGQTCSVCDHSFGATGGPSPAIPNNANGITVCITANRTSAINFNNAQNVTVCIPTGVTVNANFNSLSSVSQINNLGNFTARADYNGNWTINNSGTLTLNFASLNSNKVINNSGSFVRTGDFTVNGTFNSTGTSTISGSMTVNSGSQVNNSGSISVGGNYQNNGQTNSTDGSISVSGTLTNNGGGVFSIGVGSIGGNVQNNGNINIHGSLNIQGDIQMNGGSNISAGDNDQPNYLFVIGNLTGAGCLNGNNGILFTNKFQTSGGNCRNGEVYIGTGSGCLEIIDLPAFESGGEGFFERVYIFRCSTGWVIPGPNDDEEPLDEAQLLIVAGGGGGGRGTSAGGGGAGGVIYIPSELLPFGTVVPVIVGGGGAGSTNTNARGSDGGLSSFLGLTVDGGGGGGSTNSGLRTGNSGGSGGGGAASNDIRNDSNPGGSALGGSIENISPGLGSNGGTGNRAGNSNNRGGGGGGGSVTAGDDGSGNNGGDGGRGIVRDITGMSITYAAGGGGIGNGSNGLGGIGVPGDATTRSGGNANGSGASRNGLADTGSGGGATSSGTAGNGSNGIVIVRQTFKILPVEYLYFEANFRREERLAEIKWATGKEWENSHFELQRSMGNVKNWEAIEKIEGLGWSDTPVEYSYKDKSLPLVGGIVYYRLKQVDFNGDSHLSKVIAIRIPSQQVTNHVWRVFPNPNSGDQFTLDLVDRSEYSGEDLRIRLISPTSGNYFFEGSDFRRISEQIREQLQKSSNGIYILEVSWGKKIEYIKVLRKSSLGSIK</sequence>
<feature type="compositionally biased region" description="Gly residues" evidence="1">
    <location>
        <begin position="545"/>
        <end position="558"/>
    </location>
</feature>
<dbReference type="Proteomes" id="UP000192333">
    <property type="component" value="Chromosome I"/>
</dbReference>
<keyword evidence="4" id="KW-1185">Reference proteome</keyword>
<organism evidence="3 4">
    <name type="scientific">Aquiflexum balticum DSM 16537</name>
    <dbReference type="NCBI Taxonomy" id="758820"/>
    <lineage>
        <taxon>Bacteria</taxon>
        <taxon>Pseudomonadati</taxon>
        <taxon>Bacteroidota</taxon>
        <taxon>Cytophagia</taxon>
        <taxon>Cytophagales</taxon>
        <taxon>Cyclobacteriaceae</taxon>
        <taxon>Aquiflexum</taxon>
    </lineage>
</organism>
<protein>
    <recommendedName>
        <fullName evidence="2">Glycine-rich domain-containing protein</fullName>
    </recommendedName>
</protein>